<organism evidence="14 15">
    <name type="scientific">Streptosporangium longisporum</name>
    <dbReference type="NCBI Taxonomy" id="46187"/>
    <lineage>
        <taxon>Bacteria</taxon>
        <taxon>Bacillati</taxon>
        <taxon>Actinomycetota</taxon>
        <taxon>Actinomycetes</taxon>
        <taxon>Streptosporangiales</taxon>
        <taxon>Streptosporangiaceae</taxon>
        <taxon>Streptosporangium</taxon>
    </lineage>
</organism>
<dbReference type="InterPro" id="IPR017911">
    <property type="entry name" value="MacB-like_ATP-bd"/>
</dbReference>
<feature type="transmembrane region" description="Helical" evidence="12">
    <location>
        <begin position="282"/>
        <end position="304"/>
    </location>
</feature>
<dbReference type="Pfam" id="PF12704">
    <property type="entry name" value="MacB_PCD"/>
    <property type="match status" value="2"/>
</dbReference>
<comment type="similarity">
    <text evidence="11">Belongs to the ABC transporter superfamily. Macrolide exporter (TC 3.A.1.122) family.</text>
</comment>
<dbReference type="InterPro" id="IPR025857">
    <property type="entry name" value="MacB_PCD"/>
</dbReference>
<feature type="transmembrane region" description="Helical" evidence="12">
    <location>
        <begin position="629"/>
        <end position="649"/>
    </location>
</feature>
<evidence type="ECO:0000256" key="6">
    <source>
        <dbReference type="ARBA" id="ARBA00022741"/>
    </source>
</evidence>
<comment type="similarity">
    <text evidence="10">Belongs to the ABC-4 integral membrane protein family.</text>
</comment>
<feature type="transmembrane region" description="Helical" evidence="12">
    <location>
        <begin position="579"/>
        <end position="601"/>
    </location>
</feature>
<feature type="transmembrane region" description="Helical" evidence="12">
    <location>
        <begin position="1045"/>
        <end position="1068"/>
    </location>
</feature>
<evidence type="ECO:0000256" key="12">
    <source>
        <dbReference type="SAM" id="Phobius"/>
    </source>
</evidence>
<dbReference type="CDD" id="cd03255">
    <property type="entry name" value="ABC_MJ0796_LolCDE_FtsE"/>
    <property type="match status" value="1"/>
</dbReference>
<keyword evidence="15" id="KW-1185">Reference proteome</keyword>
<dbReference type="InterPro" id="IPR003838">
    <property type="entry name" value="ABC3_permease_C"/>
</dbReference>
<dbReference type="InterPro" id="IPR003593">
    <property type="entry name" value="AAA+_ATPase"/>
</dbReference>
<accession>A0ABP6L6U4</accession>
<feature type="transmembrane region" description="Helical" evidence="12">
    <location>
        <begin position="679"/>
        <end position="698"/>
    </location>
</feature>
<dbReference type="PROSITE" id="PS00211">
    <property type="entry name" value="ABC_TRANSPORTER_1"/>
    <property type="match status" value="1"/>
</dbReference>
<keyword evidence="2" id="KW-0813">Transport</keyword>
<keyword evidence="7" id="KW-0067">ATP-binding</keyword>
<feature type="transmembrane region" description="Helical" evidence="12">
    <location>
        <begin position="704"/>
        <end position="724"/>
    </location>
</feature>
<evidence type="ECO:0000256" key="9">
    <source>
        <dbReference type="ARBA" id="ARBA00023136"/>
    </source>
</evidence>
<feature type="transmembrane region" description="Helical" evidence="12">
    <location>
        <begin position="991"/>
        <end position="1011"/>
    </location>
</feature>
<dbReference type="RefSeq" id="WP_344903776.1">
    <property type="nucleotide sequence ID" value="NZ_BAAAWD010000019.1"/>
</dbReference>
<gene>
    <name evidence="14" type="ORF">GCM10017559_68590</name>
</gene>
<evidence type="ECO:0000256" key="7">
    <source>
        <dbReference type="ARBA" id="ARBA00022840"/>
    </source>
</evidence>
<reference evidence="15" key="1">
    <citation type="journal article" date="2019" name="Int. J. Syst. Evol. Microbiol.">
        <title>The Global Catalogue of Microorganisms (GCM) 10K type strain sequencing project: providing services to taxonomists for standard genome sequencing and annotation.</title>
        <authorList>
            <consortium name="The Broad Institute Genomics Platform"/>
            <consortium name="The Broad Institute Genome Sequencing Center for Infectious Disease"/>
            <person name="Wu L."/>
            <person name="Ma J."/>
        </authorList>
    </citation>
    <scope>NUCLEOTIDE SEQUENCE [LARGE SCALE GENOMIC DNA]</scope>
    <source>
        <strain evidence="15">JCM 3106</strain>
    </source>
</reference>
<dbReference type="EMBL" id="BAAAWD010000019">
    <property type="protein sequence ID" value="GAA3031758.1"/>
    <property type="molecule type" value="Genomic_DNA"/>
</dbReference>
<dbReference type="InterPro" id="IPR015854">
    <property type="entry name" value="ABC_transpr_LolD-like"/>
</dbReference>
<dbReference type="Proteomes" id="UP001499930">
    <property type="component" value="Unassembled WGS sequence"/>
</dbReference>
<dbReference type="PANTHER" id="PTHR24220">
    <property type="entry name" value="IMPORT ATP-BINDING PROTEIN"/>
    <property type="match status" value="1"/>
</dbReference>
<evidence type="ECO:0000256" key="2">
    <source>
        <dbReference type="ARBA" id="ARBA00022448"/>
    </source>
</evidence>
<dbReference type="Pfam" id="PF00005">
    <property type="entry name" value="ABC_tran"/>
    <property type="match status" value="1"/>
</dbReference>
<dbReference type="InterPro" id="IPR027417">
    <property type="entry name" value="P-loop_NTPase"/>
</dbReference>
<comment type="subcellular location">
    <subcellularLocation>
        <location evidence="1">Cell inner membrane</location>
        <topology evidence="1">Multi-pass membrane protein</topology>
    </subcellularLocation>
</comment>
<evidence type="ECO:0000256" key="10">
    <source>
        <dbReference type="ARBA" id="ARBA00038076"/>
    </source>
</evidence>
<dbReference type="SMART" id="SM00382">
    <property type="entry name" value="AAA"/>
    <property type="match status" value="1"/>
</dbReference>
<keyword evidence="4" id="KW-0997">Cell inner membrane</keyword>
<evidence type="ECO:0000256" key="11">
    <source>
        <dbReference type="ARBA" id="ARBA00038388"/>
    </source>
</evidence>
<feature type="transmembrane region" description="Helical" evidence="12">
    <location>
        <begin position="1080"/>
        <end position="1099"/>
    </location>
</feature>
<dbReference type="InterPro" id="IPR003439">
    <property type="entry name" value="ABC_transporter-like_ATP-bd"/>
</dbReference>
<dbReference type="PANTHER" id="PTHR24220:SF685">
    <property type="entry name" value="ABC TRANSPORTER RELATED"/>
    <property type="match status" value="1"/>
</dbReference>
<keyword evidence="5 12" id="KW-0812">Transmembrane</keyword>
<proteinExistence type="inferred from homology"/>
<keyword evidence="8 12" id="KW-1133">Transmembrane helix</keyword>
<evidence type="ECO:0000256" key="3">
    <source>
        <dbReference type="ARBA" id="ARBA00022475"/>
    </source>
</evidence>
<evidence type="ECO:0000256" key="8">
    <source>
        <dbReference type="ARBA" id="ARBA00022989"/>
    </source>
</evidence>
<keyword evidence="9 12" id="KW-0472">Membrane</keyword>
<dbReference type="Gene3D" id="3.40.50.300">
    <property type="entry name" value="P-loop containing nucleotide triphosphate hydrolases"/>
    <property type="match status" value="1"/>
</dbReference>
<evidence type="ECO:0000256" key="4">
    <source>
        <dbReference type="ARBA" id="ARBA00022519"/>
    </source>
</evidence>
<evidence type="ECO:0000313" key="14">
    <source>
        <dbReference type="EMBL" id="GAA3031758.1"/>
    </source>
</evidence>
<dbReference type="PROSITE" id="PS50893">
    <property type="entry name" value="ABC_TRANSPORTER_2"/>
    <property type="match status" value="1"/>
</dbReference>
<name>A0ABP6L6U4_9ACTN</name>
<sequence>METEGISEQSDRTDEIVRLESVRKSYRSGTDSVLALGGVTIGCPRGSVTAIIGPSGSGKSTLLQCAAGLDRPTSGTVTLDGEELNGLDETALTRLHRDRVGFIFQTFNLLPALDVEENVTLPLTLAGRSADPSLLVDVIRRVGLAEHMRHRPFELSPGQRQRVAIARALVTRHAVIFADEPTGALDARDTDEVLGLLQETVRETGQTVVMASHDPLVASYADRVAFLSAGRIVDELNFPVDRAVIQRMTHLGVWDRPPGPERGGRGLMWRLALRTLQFRKDVFAAVFTAMFLGAVMISAAGALMETGVREVLPPQRLAGAPIVIVGDPSYAMPKADPRDEDTEWTRLTERVRLGAALLDTVRALPGVERVIGDLSFPATVLLGDRPAATGHDWSSAVLAPYRLRQGAAPAGPGDVVLDSATAGRSGLRAGDSVRIAVAGVTRVYRVTGVAAPAGGREITGAALFFSSPDARHLAGHPGTVDAAAVLPDPGTDAAALRARIQDTLRGHAAVTLTGDRRGLAEFPGGRDGAENLVVISGVTAGITFMVALLAVASTLGMSVENRGREMALLRGMGTSRARIRRMVLAEAMTVSAVAVVPGSLLGPYLGHRLFRLLVADGVVPEVMPFQQGWAPVLTSVVVCLLAAAAAAFFPARRASLVPAVGRPAGAALRGRPLGPVRSAITVACLGGGAALAVSVVVAPRPPAAGTATLTVLALSVGMALVAPLTTRAMTDALRQPVRALFGQIGHLAILNARARTVRVAAAATPIMLVTGIALSNVYLQTSPADAAERVYVEQLRADVVLTAGTGGLASGVLDRVRSVPGVAGASEFVTGTAFLERPYDVWQNDDGWPVQGITAEAAESVTAFRLVAGSLADLRGNSVALAEGHALQLGRDLGDTVTMRLGDGHAVDLRVVALLSARPGDETILMPASLLAPHTTAGLPPQILVRAATPGAVPAVRAALAEMGGTIPGMRVSDASVLSVVHTERQRTRAWVNYLFIGTMLAFVVISVISIQAAGAARRGREFGLQRLIGSSRGQVLRMMGIEGVLVAVIGVVLGTVVFVPVLLLFTIAISGSPLPSGPVYLYVIVVCAAGLSALMGALPPAWAATRGRPVTTVRPSDP</sequence>
<dbReference type="SUPFAM" id="SSF52540">
    <property type="entry name" value="P-loop containing nucleoside triphosphate hydrolases"/>
    <property type="match status" value="1"/>
</dbReference>
<feature type="domain" description="ABC transporter" evidence="13">
    <location>
        <begin position="17"/>
        <end position="254"/>
    </location>
</feature>
<evidence type="ECO:0000256" key="5">
    <source>
        <dbReference type="ARBA" id="ARBA00022692"/>
    </source>
</evidence>
<keyword evidence="3" id="KW-1003">Cell membrane</keyword>
<evidence type="ECO:0000313" key="15">
    <source>
        <dbReference type="Proteomes" id="UP001499930"/>
    </source>
</evidence>
<evidence type="ECO:0000256" key="1">
    <source>
        <dbReference type="ARBA" id="ARBA00004429"/>
    </source>
</evidence>
<keyword evidence="6" id="KW-0547">Nucleotide-binding</keyword>
<evidence type="ECO:0000259" key="13">
    <source>
        <dbReference type="PROSITE" id="PS50893"/>
    </source>
</evidence>
<comment type="caution">
    <text evidence="14">The sequence shown here is derived from an EMBL/GenBank/DDBJ whole genome shotgun (WGS) entry which is preliminary data.</text>
</comment>
<protein>
    <submittedName>
        <fullName evidence="14">ABC transporter permease</fullName>
    </submittedName>
</protein>
<dbReference type="Pfam" id="PF02687">
    <property type="entry name" value="FtsX"/>
    <property type="match status" value="2"/>
</dbReference>
<feature type="transmembrane region" description="Helical" evidence="12">
    <location>
        <begin position="532"/>
        <end position="558"/>
    </location>
</feature>
<dbReference type="InterPro" id="IPR017871">
    <property type="entry name" value="ABC_transporter-like_CS"/>
</dbReference>